<dbReference type="PROSITE" id="PS50943">
    <property type="entry name" value="HTH_CROC1"/>
    <property type="match status" value="1"/>
</dbReference>
<dbReference type="Pfam" id="PF19054">
    <property type="entry name" value="DUF5753"/>
    <property type="match status" value="1"/>
</dbReference>
<keyword evidence="3" id="KW-1185">Reference proteome</keyword>
<feature type="domain" description="HTH cro/C1-type" evidence="1">
    <location>
        <begin position="38"/>
        <end position="90"/>
    </location>
</feature>
<dbReference type="EMBL" id="AP018448">
    <property type="protein sequence ID" value="BBC35397.1"/>
    <property type="molecule type" value="Genomic_DNA"/>
</dbReference>
<sequence length="286" mass="32531">MTEVIHAEVYRSEVRAVSGQYNSNSQPPVAWRYGGNQMKRWRTKANVSREELAEAANYSPDTIKSMEQGVRMPTPRALDVADELCRAEGLLSAAKDYLQREKYPARAQDFMLREREAISRWSYEVALVPGLLQTEGYARTLIESRYPPLDEATVKERIAARLERQSILTERKPPVALSFVLYEAVLRSPQVNAEQLHRFLDAGRLRNVLLQVLPFERAISAALLGPMVVLETHDHERFVFTEGPFASELTADPEIVSRVTERLSMIRAQALSPAESARFIERMVDE</sequence>
<gene>
    <name evidence="2" type="ORF">SGFS_066910</name>
</gene>
<accession>A0ABM7FFR4</accession>
<dbReference type="InterPro" id="IPR043917">
    <property type="entry name" value="DUF5753"/>
</dbReference>
<reference evidence="2 3" key="2">
    <citation type="journal article" date="2023" name="ChemBioChem">
        <title>Acyltransferase Domain Exchange between Two Independent Type I Polyketide Synthases in the Same Producer Strain of Macrolide Antibiotics.</title>
        <authorList>
            <person name="Kudo F."/>
            <person name="Kishikawa K."/>
            <person name="Tsuboi K."/>
            <person name="Kido T."/>
            <person name="Usui T."/>
            <person name="Hashimoto J."/>
            <person name="Shin-Ya K."/>
            <person name="Miyanaga A."/>
            <person name="Eguchi T."/>
        </authorList>
    </citation>
    <scope>NUCLEOTIDE SEQUENCE [LARGE SCALE GENOMIC DNA]</scope>
    <source>
        <strain evidence="2 3">A-8890</strain>
    </source>
</reference>
<dbReference type="Gene3D" id="1.10.260.40">
    <property type="entry name" value="lambda repressor-like DNA-binding domains"/>
    <property type="match status" value="1"/>
</dbReference>
<organism evidence="2 3">
    <name type="scientific">Streptomyces graminofaciens</name>
    <dbReference type="NCBI Taxonomy" id="68212"/>
    <lineage>
        <taxon>Bacteria</taxon>
        <taxon>Bacillati</taxon>
        <taxon>Actinomycetota</taxon>
        <taxon>Actinomycetes</taxon>
        <taxon>Kitasatosporales</taxon>
        <taxon>Streptomycetaceae</taxon>
        <taxon>Streptomyces</taxon>
    </lineage>
</organism>
<evidence type="ECO:0000313" key="3">
    <source>
        <dbReference type="Proteomes" id="UP001321542"/>
    </source>
</evidence>
<evidence type="ECO:0000259" key="1">
    <source>
        <dbReference type="PROSITE" id="PS50943"/>
    </source>
</evidence>
<dbReference type="InterPro" id="IPR001387">
    <property type="entry name" value="Cro/C1-type_HTH"/>
</dbReference>
<protein>
    <recommendedName>
        <fullName evidence="1">HTH cro/C1-type domain-containing protein</fullName>
    </recommendedName>
</protein>
<dbReference type="InterPro" id="IPR010982">
    <property type="entry name" value="Lambda_DNA-bd_dom_sf"/>
</dbReference>
<dbReference type="CDD" id="cd00093">
    <property type="entry name" value="HTH_XRE"/>
    <property type="match status" value="1"/>
</dbReference>
<dbReference type="Proteomes" id="UP001321542">
    <property type="component" value="Chromosome"/>
</dbReference>
<name>A0ABM7FFR4_9ACTN</name>
<dbReference type="SMART" id="SM00530">
    <property type="entry name" value="HTH_XRE"/>
    <property type="match status" value="1"/>
</dbReference>
<evidence type="ECO:0000313" key="2">
    <source>
        <dbReference type="EMBL" id="BBC35397.1"/>
    </source>
</evidence>
<dbReference type="Pfam" id="PF13560">
    <property type="entry name" value="HTH_31"/>
    <property type="match status" value="1"/>
</dbReference>
<dbReference type="SUPFAM" id="SSF47413">
    <property type="entry name" value="lambda repressor-like DNA-binding domains"/>
    <property type="match status" value="1"/>
</dbReference>
<reference evidence="2 3" key="1">
    <citation type="journal article" date="2010" name="ChemBioChem">
        <title>Cloning and characterization of the biosynthetic gene cluster of 16-membered macrolide antibiotic FD-891: involvement of a dual functional cytochrome P450 monooxygenase catalyzing epoxidation and hydroxylation.</title>
        <authorList>
            <person name="Kudo F."/>
            <person name="Motegi A."/>
            <person name="Mizoue K."/>
            <person name="Eguchi T."/>
        </authorList>
    </citation>
    <scope>NUCLEOTIDE SEQUENCE [LARGE SCALE GENOMIC DNA]</scope>
    <source>
        <strain evidence="2 3">A-8890</strain>
    </source>
</reference>
<proteinExistence type="predicted"/>